<evidence type="ECO:0000256" key="1">
    <source>
        <dbReference type="SAM" id="MobiDB-lite"/>
    </source>
</evidence>
<sequence>MRRSYRNSIVAAVAAASLVAWIATPILAALPEFEQAPRGWQGDGPPPPPNGGEGEDEEEVLIRARPGVGDQDSVLENDLLSEDSGSIDVSDWLTHLLERLGLRF</sequence>
<reference evidence="2" key="1">
    <citation type="submission" date="2020-04" db="EMBL/GenBank/DDBJ databases">
        <authorList>
            <person name="Zhang T."/>
        </authorList>
    </citation>
    <scope>NUCLEOTIDE SEQUENCE</scope>
    <source>
        <strain evidence="2">HKST-UBA02</strain>
    </source>
</reference>
<gene>
    <name evidence="2" type="ORF">KDA27_08690</name>
</gene>
<dbReference type="Proteomes" id="UP000739538">
    <property type="component" value="Unassembled WGS sequence"/>
</dbReference>
<proteinExistence type="predicted"/>
<protein>
    <submittedName>
        <fullName evidence="2">Uncharacterized protein</fullName>
    </submittedName>
</protein>
<dbReference type="EMBL" id="JAGQHS010000034">
    <property type="protein sequence ID" value="MCA9755863.1"/>
    <property type="molecule type" value="Genomic_DNA"/>
</dbReference>
<dbReference type="AlphaFoldDB" id="A0A956NBG0"/>
<evidence type="ECO:0000313" key="3">
    <source>
        <dbReference type="Proteomes" id="UP000739538"/>
    </source>
</evidence>
<feature type="region of interest" description="Disordered" evidence="1">
    <location>
        <begin position="36"/>
        <end position="70"/>
    </location>
</feature>
<accession>A0A956NBG0</accession>
<comment type="caution">
    <text evidence="2">The sequence shown here is derived from an EMBL/GenBank/DDBJ whole genome shotgun (WGS) entry which is preliminary data.</text>
</comment>
<organism evidence="2 3">
    <name type="scientific">Eiseniibacteriota bacterium</name>
    <dbReference type="NCBI Taxonomy" id="2212470"/>
    <lineage>
        <taxon>Bacteria</taxon>
        <taxon>Candidatus Eiseniibacteriota</taxon>
    </lineage>
</organism>
<reference evidence="2" key="2">
    <citation type="journal article" date="2021" name="Microbiome">
        <title>Successional dynamics and alternative stable states in a saline activated sludge microbial community over 9 years.</title>
        <authorList>
            <person name="Wang Y."/>
            <person name="Ye J."/>
            <person name="Ju F."/>
            <person name="Liu L."/>
            <person name="Boyd J.A."/>
            <person name="Deng Y."/>
            <person name="Parks D.H."/>
            <person name="Jiang X."/>
            <person name="Yin X."/>
            <person name="Woodcroft B.J."/>
            <person name="Tyson G.W."/>
            <person name="Hugenholtz P."/>
            <person name="Polz M.F."/>
            <person name="Zhang T."/>
        </authorList>
    </citation>
    <scope>NUCLEOTIDE SEQUENCE</scope>
    <source>
        <strain evidence="2">HKST-UBA02</strain>
    </source>
</reference>
<evidence type="ECO:0000313" key="2">
    <source>
        <dbReference type="EMBL" id="MCA9755863.1"/>
    </source>
</evidence>
<name>A0A956NBG0_UNCEI</name>